<organism evidence="1">
    <name type="scientific">marine sediment metagenome</name>
    <dbReference type="NCBI Taxonomy" id="412755"/>
    <lineage>
        <taxon>unclassified sequences</taxon>
        <taxon>metagenomes</taxon>
        <taxon>ecological metagenomes</taxon>
    </lineage>
</organism>
<evidence type="ECO:0000313" key="1">
    <source>
        <dbReference type="EMBL" id="KKN08457.1"/>
    </source>
</evidence>
<comment type="caution">
    <text evidence="1">The sequence shown here is derived from an EMBL/GenBank/DDBJ whole genome shotgun (WGS) entry which is preliminary data.</text>
</comment>
<dbReference type="AlphaFoldDB" id="A0A0F9N971"/>
<gene>
    <name evidence="1" type="ORF">LCGC14_1056610</name>
</gene>
<proteinExistence type="predicted"/>
<dbReference type="EMBL" id="LAZR01004455">
    <property type="protein sequence ID" value="KKN08457.1"/>
    <property type="molecule type" value="Genomic_DNA"/>
</dbReference>
<protein>
    <submittedName>
        <fullName evidence="1">Uncharacterized protein</fullName>
    </submittedName>
</protein>
<sequence>MAFELLEKIRANTLGLNPNQISISRS</sequence>
<accession>A0A0F9N971</accession>
<feature type="non-terminal residue" evidence="1">
    <location>
        <position position="26"/>
    </location>
</feature>
<reference evidence="1" key="1">
    <citation type="journal article" date="2015" name="Nature">
        <title>Complex archaea that bridge the gap between prokaryotes and eukaryotes.</title>
        <authorList>
            <person name="Spang A."/>
            <person name="Saw J.H."/>
            <person name="Jorgensen S.L."/>
            <person name="Zaremba-Niedzwiedzka K."/>
            <person name="Martijn J."/>
            <person name="Lind A.E."/>
            <person name="van Eijk R."/>
            <person name="Schleper C."/>
            <person name="Guy L."/>
            <person name="Ettema T.J."/>
        </authorList>
    </citation>
    <scope>NUCLEOTIDE SEQUENCE</scope>
</reference>
<name>A0A0F9N971_9ZZZZ</name>